<dbReference type="EMBL" id="CAJNOQ010021261">
    <property type="protein sequence ID" value="CAF1483400.1"/>
    <property type="molecule type" value="Genomic_DNA"/>
</dbReference>
<dbReference type="AlphaFoldDB" id="A0A815RW84"/>
<dbReference type="EMBL" id="CAJOBC010086745">
    <property type="protein sequence ID" value="CAF4347902.1"/>
    <property type="molecule type" value="Genomic_DNA"/>
</dbReference>
<dbReference type="Proteomes" id="UP000681722">
    <property type="component" value="Unassembled WGS sequence"/>
</dbReference>
<keyword evidence="3" id="KW-1185">Reference proteome</keyword>
<reference evidence="1" key="1">
    <citation type="submission" date="2021-02" db="EMBL/GenBank/DDBJ databases">
        <authorList>
            <person name="Nowell W R."/>
        </authorList>
    </citation>
    <scope>NUCLEOTIDE SEQUENCE</scope>
</reference>
<gene>
    <name evidence="1" type="ORF">GPM918_LOCUS35936</name>
    <name evidence="2" type="ORF">SRO942_LOCUS36661</name>
</gene>
<evidence type="ECO:0000313" key="1">
    <source>
        <dbReference type="EMBL" id="CAF1483400.1"/>
    </source>
</evidence>
<comment type="caution">
    <text evidence="1">The sequence shown here is derived from an EMBL/GenBank/DDBJ whole genome shotgun (WGS) entry which is preliminary data.</text>
</comment>
<accession>A0A815RW84</accession>
<organism evidence="1 3">
    <name type="scientific">Didymodactylos carnosus</name>
    <dbReference type="NCBI Taxonomy" id="1234261"/>
    <lineage>
        <taxon>Eukaryota</taxon>
        <taxon>Metazoa</taxon>
        <taxon>Spiralia</taxon>
        <taxon>Gnathifera</taxon>
        <taxon>Rotifera</taxon>
        <taxon>Eurotatoria</taxon>
        <taxon>Bdelloidea</taxon>
        <taxon>Philodinida</taxon>
        <taxon>Philodinidae</taxon>
        <taxon>Didymodactylos</taxon>
    </lineage>
</organism>
<name>A0A815RW84_9BILA</name>
<evidence type="ECO:0000313" key="2">
    <source>
        <dbReference type="EMBL" id="CAF4347902.1"/>
    </source>
</evidence>
<evidence type="ECO:0000313" key="3">
    <source>
        <dbReference type="Proteomes" id="UP000663829"/>
    </source>
</evidence>
<proteinExistence type="predicted"/>
<protein>
    <submittedName>
        <fullName evidence="1">Uncharacterized protein</fullName>
    </submittedName>
</protein>
<sequence>MQRTAGLQMYASLSKKYKNAEWNEKKHGYVPIVQLMERVYQKPQSSDLKRLENSLLKPKLNLYIGPLELKP</sequence>
<dbReference type="Proteomes" id="UP000663829">
    <property type="component" value="Unassembled WGS sequence"/>
</dbReference>